<dbReference type="PRINTS" id="PR00722">
    <property type="entry name" value="CHYMOTRYPSIN"/>
</dbReference>
<feature type="domain" description="Peptidase S1" evidence="4">
    <location>
        <begin position="20"/>
        <end position="282"/>
    </location>
</feature>
<dbReference type="PROSITE" id="PS50240">
    <property type="entry name" value="TRYPSIN_DOM"/>
    <property type="match status" value="1"/>
</dbReference>
<dbReference type="GO" id="GO:0006508">
    <property type="term" value="P:proteolysis"/>
    <property type="evidence" value="ECO:0007669"/>
    <property type="project" value="UniProtKB-KW"/>
</dbReference>
<keyword evidence="1" id="KW-1015">Disulfide bond</keyword>
<keyword evidence="3" id="KW-0378">Hydrolase</keyword>
<dbReference type="SUPFAM" id="SSF50494">
    <property type="entry name" value="Trypsin-like serine proteases"/>
    <property type="match status" value="1"/>
</dbReference>
<keyword evidence="6" id="KW-1185">Reference proteome</keyword>
<accession>A0AAV2PI20</accession>
<dbReference type="PROSITE" id="PS00134">
    <property type="entry name" value="TRYPSIN_HIS"/>
    <property type="match status" value="1"/>
</dbReference>
<dbReference type="InterPro" id="IPR043504">
    <property type="entry name" value="Peptidase_S1_PA_chymotrypsin"/>
</dbReference>
<dbReference type="InterPro" id="IPR051487">
    <property type="entry name" value="Ser/Thr_Proteases_Immune/Dev"/>
</dbReference>
<evidence type="ECO:0000259" key="4">
    <source>
        <dbReference type="PROSITE" id="PS50240"/>
    </source>
</evidence>
<reference evidence="5 6" key="1">
    <citation type="submission" date="2024-05" db="EMBL/GenBank/DDBJ databases">
        <authorList>
            <person name="Wallberg A."/>
        </authorList>
    </citation>
    <scope>NUCLEOTIDE SEQUENCE [LARGE SCALE GENOMIC DNA]</scope>
</reference>
<dbReference type="InterPro" id="IPR033116">
    <property type="entry name" value="TRYPSIN_SER"/>
</dbReference>
<dbReference type="AlphaFoldDB" id="A0AAV2PI20"/>
<evidence type="ECO:0000256" key="3">
    <source>
        <dbReference type="RuleBase" id="RU363034"/>
    </source>
</evidence>
<comment type="caution">
    <text evidence="5">The sequence shown here is derived from an EMBL/GenBank/DDBJ whole genome shotgun (WGS) entry which is preliminary data.</text>
</comment>
<dbReference type="GO" id="GO:0004252">
    <property type="term" value="F:serine-type endopeptidase activity"/>
    <property type="evidence" value="ECO:0007669"/>
    <property type="project" value="InterPro"/>
</dbReference>
<evidence type="ECO:0000256" key="1">
    <source>
        <dbReference type="ARBA" id="ARBA00023157"/>
    </source>
</evidence>
<organism evidence="5 6">
    <name type="scientific">Meganyctiphanes norvegica</name>
    <name type="common">Northern krill</name>
    <name type="synonym">Thysanopoda norvegica</name>
    <dbReference type="NCBI Taxonomy" id="48144"/>
    <lineage>
        <taxon>Eukaryota</taxon>
        <taxon>Metazoa</taxon>
        <taxon>Ecdysozoa</taxon>
        <taxon>Arthropoda</taxon>
        <taxon>Crustacea</taxon>
        <taxon>Multicrustacea</taxon>
        <taxon>Malacostraca</taxon>
        <taxon>Eumalacostraca</taxon>
        <taxon>Eucarida</taxon>
        <taxon>Euphausiacea</taxon>
        <taxon>Euphausiidae</taxon>
        <taxon>Meganyctiphanes</taxon>
    </lineage>
</organism>
<gene>
    <name evidence="5" type="ORF">MNOR_LOCUS747</name>
</gene>
<dbReference type="InterPro" id="IPR018114">
    <property type="entry name" value="TRYPSIN_HIS"/>
</dbReference>
<dbReference type="SMART" id="SM00020">
    <property type="entry name" value="Tryp_SPc"/>
    <property type="match status" value="1"/>
</dbReference>
<dbReference type="Gene3D" id="2.40.10.10">
    <property type="entry name" value="Trypsin-like serine proteases"/>
    <property type="match status" value="1"/>
</dbReference>
<dbReference type="PANTHER" id="PTHR24256">
    <property type="entry name" value="TRYPTASE-RELATED"/>
    <property type="match status" value="1"/>
</dbReference>
<proteinExistence type="inferred from homology"/>
<evidence type="ECO:0000313" key="5">
    <source>
        <dbReference type="EMBL" id="CAL4059686.1"/>
    </source>
</evidence>
<dbReference type="EMBL" id="CAXKWB010000174">
    <property type="protein sequence ID" value="CAL4059686.1"/>
    <property type="molecule type" value="Genomic_DNA"/>
</dbReference>
<dbReference type="Proteomes" id="UP001497623">
    <property type="component" value="Unassembled WGS sequence"/>
</dbReference>
<keyword evidence="3" id="KW-0645">Protease</keyword>
<dbReference type="InterPro" id="IPR001254">
    <property type="entry name" value="Trypsin_dom"/>
</dbReference>
<dbReference type="InterPro" id="IPR009003">
    <property type="entry name" value="Peptidase_S1_PA"/>
</dbReference>
<dbReference type="PROSITE" id="PS00135">
    <property type="entry name" value="TRYPSIN_SER"/>
    <property type="match status" value="1"/>
</dbReference>
<dbReference type="Pfam" id="PF00089">
    <property type="entry name" value="Trypsin"/>
    <property type="match status" value="1"/>
</dbReference>
<protein>
    <recommendedName>
        <fullName evidence="4">Peptidase S1 domain-containing protein</fullName>
    </recommendedName>
</protein>
<dbReference type="CDD" id="cd00190">
    <property type="entry name" value="Tryp_SPc"/>
    <property type="match status" value="1"/>
</dbReference>
<feature type="non-terminal residue" evidence="5">
    <location>
        <position position="1"/>
    </location>
</feature>
<dbReference type="InterPro" id="IPR001314">
    <property type="entry name" value="Peptidase_S1A"/>
</dbReference>
<evidence type="ECO:0000256" key="2">
    <source>
        <dbReference type="ARBA" id="ARBA00024195"/>
    </source>
</evidence>
<sequence>GNTVIFPDELPQCGRTSAKFGGGNQVKAQTIKSGDFPWLAAVGQLKNQRIVNGRIIQGRHFSTRCGGTLITNRHVLSAAHCFLHLSVISPPTHVRLGEHNLGRDGDGAQDFWIMDKRSKNYNRVTHSDDIIILKLNRDVTFNGRIFPACLPSQILEQEYAQKRLTVVGWGMTTQSKVNSLVPMREEPEHVPLWECHQLYRNIQTTLPITNNHICAGRGKADSCMGDSGGPLNFQSGRGIHNTGRVFVVGIVSFGPTECGSSIQPGVYTNVARYVHWIRRNLN</sequence>
<keyword evidence="3" id="KW-0720">Serine protease</keyword>
<comment type="similarity">
    <text evidence="2">Belongs to the peptidase S1 family. CLIP subfamily.</text>
</comment>
<evidence type="ECO:0000313" key="6">
    <source>
        <dbReference type="Proteomes" id="UP001497623"/>
    </source>
</evidence>
<name>A0AAV2PI20_MEGNR</name>